<dbReference type="SUPFAM" id="SSF57667">
    <property type="entry name" value="beta-beta-alpha zinc fingers"/>
    <property type="match status" value="5"/>
</dbReference>
<comment type="subcellular location">
    <subcellularLocation>
        <location evidence="1">Nucleus</location>
    </subcellularLocation>
</comment>
<dbReference type="SMART" id="SM00355">
    <property type="entry name" value="ZnF_C2H2"/>
    <property type="match status" value="11"/>
</dbReference>
<dbReference type="Pfam" id="PF00096">
    <property type="entry name" value="zf-C2H2"/>
    <property type="match status" value="6"/>
</dbReference>
<evidence type="ECO:0000256" key="5">
    <source>
        <dbReference type="ARBA" id="ARBA00022833"/>
    </source>
</evidence>
<proteinExistence type="predicted"/>
<feature type="compositionally biased region" description="Basic and acidic residues" evidence="8">
    <location>
        <begin position="186"/>
        <end position="199"/>
    </location>
</feature>
<feature type="domain" description="C2H2-type" evidence="9">
    <location>
        <begin position="522"/>
        <end position="545"/>
    </location>
</feature>
<dbReference type="Gene3D" id="3.30.160.60">
    <property type="entry name" value="Classic Zinc Finger"/>
    <property type="match status" value="6"/>
</dbReference>
<evidence type="ECO:0000256" key="8">
    <source>
        <dbReference type="SAM" id="MobiDB-lite"/>
    </source>
</evidence>
<protein>
    <recommendedName>
        <fullName evidence="9">C2H2-type domain-containing protein</fullName>
    </recommendedName>
</protein>
<dbReference type="PROSITE" id="PS00028">
    <property type="entry name" value="ZINC_FINGER_C2H2_1"/>
    <property type="match status" value="7"/>
</dbReference>
<dbReference type="PROSITE" id="PS50157">
    <property type="entry name" value="ZINC_FINGER_C2H2_2"/>
    <property type="match status" value="6"/>
</dbReference>
<evidence type="ECO:0000313" key="11">
    <source>
        <dbReference type="Proteomes" id="UP000791440"/>
    </source>
</evidence>
<dbReference type="FunFam" id="3.30.160.60:FF:000065">
    <property type="entry name" value="B-cell CLL/lymphoma 6, member B"/>
    <property type="match status" value="1"/>
</dbReference>
<keyword evidence="6" id="KW-0539">Nucleus</keyword>
<feature type="region of interest" description="Disordered" evidence="8">
    <location>
        <begin position="166"/>
        <end position="199"/>
    </location>
</feature>
<evidence type="ECO:0000259" key="9">
    <source>
        <dbReference type="PROSITE" id="PS50157"/>
    </source>
</evidence>
<dbReference type="Proteomes" id="UP000791440">
    <property type="component" value="Unassembled WGS sequence"/>
</dbReference>
<dbReference type="Pfam" id="PF12874">
    <property type="entry name" value="zf-met"/>
    <property type="match status" value="1"/>
</dbReference>
<evidence type="ECO:0000256" key="1">
    <source>
        <dbReference type="ARBA" id="ARBA00004123"/>
    </source>
</evidence>
<feature type="domain" description="C2H2-type" evidence="9">
    <location>
        <begin position="608"/>
        <end position="636"/>
    </location>
</feature>
<dbReference type="FunFam" id="3.30.160.60:FF:000145">
    <property type="entry name" value="Zinc finger protein 574"/>
    <property type="match status" value="1"/>
</dbReference>
<reference evidence="10" key="1">
    <citation type="journal article" date="2016" name="Insect Biochem. Mol. Biol.">
        <title>Multifaceted biological insights from a draft genome sequence of the tobacco hornworm moth, Manduca sexta.</title>
        <authorList>
            <person name="Kanost M.R."/>
            <person name="Arrese E.L."/>
            <person name="Cao X."/>
            <person name="Chen Y.R."/>
            <person name="Chellapilla S."/>
            <person name="Goldsmith M.R."/>
            <person name="Grosse-Wilde E."/>
            <person name="Heckel D.G."/>
            <person name="Herndon N."/>
            <person name="Jiang H."/>
            <person name="Papanicolaou A."/>
            <person name="Qu J."/>
            <person name="Soulages J.L."/>
            <person name="Vogel H."/>
            <person name="Walters J."/>
            <person name="Waterhouse R.M."/>
            <person name="Ahn S.J."/>
            <person name="Almeida F.C."/>
            <person name="An C."/>
            <person name="Aqrawi P."/>
            <person name="Bretschneider A."/>
            <person name="Bryant W.B."/>
            <person name="Bucks S."/>
            <person name="Chao H."/>
            <person name="Chevignon G."/>
            <person name="Christen J.M."/>
            <person name="Clarke D.F."/>
            <person name="Dittmer N.T."/>
            <person name="Ferguson L.C.F."/>
            <person name="Garavelou S."/>
            <person name="Gordon K.H.J."/>
            <person name="Gunaratna R.T."/>
            <person name="Han Y."/>
            <person name="Hauser F."/>
            <person name="He Y."/>
            <person name="Heidel-Fischer H."/>
            <person name="Hirsh A."/>
            <person name="Hu Y."/>
            <person name="Jiang H."/>
            <person name="Kalra D."/>
            <person name="Klinner C."/>
            <person name="Konig C."/>
            <person name="Kovar C."/>
            <person name="Kroll A.R."/>
            <person name="Kuwar S.S."/>
            <person name="Lee S.L."/>
            <person name="Lehman R."/>
            <person name="Li K."/>
            <person name="Li Z."/>
            <person name="Liang H."/>
            <person name="Lovelace S."/>
            <person name="Lu Z."/>
            <person name="Mansfield J.H."/>
            <person name="McCulloch K.J."/>
            <person name="Mathew T."/>
            <person name="Morton B."/>
            <person name="Muzny D.M."/>
            <person name="Neunemann D."/>
            <person name="Ongeri F."/>
            <person name="Pauchet Y."/>
            <person name="Pu L.L."/>
            <person name="Pyrousis I."/>
            <person name="Rao X.J."/>
            <person name="Redding A."/>
            <person name="Roesel C."/>
            <person name="Sanchez-Gracia A."/>
            <person name="Schaack S."/>
            <person name="Shukla A."/>
            <person name="Tetreau G."/>
            <person name="Wang Y."/>
            <person name="Xiong G.H."/>
            <person name="Traut W."/>
            <person name="Walsh T.K."/>
            <person name="Worley K.C."/>
            <person name="Wu D."/>
            <person name="Wu W."/>
            <person name="Wu Y.Q."/>
            <person name="Zhang X."/>
            <person name="Zou Z."/>
            <person name="Zucker H."/>
            <person name="Briscoe A.D."/>
            <person name="Burmester T."/>
            <person name="Clem R.J."/>
            <person name="Feyereisen R."/>
            <person name="Grimmelikhuijzen C.J.P."/>
            <person name="Hamodrakas S.J."/>
            <person name="Hansson B.S."/>
            <person name="Huguet E."/>
            <person name="Jermiin L.S."/>
            <person name="Lan Q."/>
            <person name="Lehman H.K."/>
            <person name="Lorenzen M."/>
            <person name="Merzendorfer H."/>
            <person name="Michalopoulos I."/>
            <person name="Morton D.B."/>
            <person name="Muthukrishnan S."/>
            <person name="Oakeshott J.G."/>
            <person name="Palmer W."/>
            <person name="Park Y."/>
            <person name="Passarelli A.L."/>
            <person name="Rozas J."/>
            <person name="Schwartz L.M."/>
            <person name="Smith W."/>
            <person name="Southgate A."/>
            <person name="Vilcinskas A."/>
            <person name="Vogt R."/>
            <person name="Wang P."/>
            <person name="Werren J."/>
            <person name="Yu X.Q."/>
            <person name="Zhou J.J."/>
            <person name="Brown S.J."/>
            <person name="Scherer S.E."/>
            <person name="Richards S."/>
            <person name="Blissard G.W."/>
        </authorList>
    </citation>
    <scope>NUCLEOTIDE SEQUENCE</scope>
</reference>
<dbReference type="InterPro" id="IPR036236">
    <property type="entry name" value="Znf_C2H2_sf"/>
</dbReference>
<evidence type="ECO:0000256" key="7">
    <source>
        <dbReference type="PROSITE-ProRule" id="PRU00042"/>
    </source>
</evidence>
<reference evidence="10" key="2">
    <citation type="submission" date="2020-12" db="EMBL/GenBank/DDBJ databases">
        <authorList>
            <person name="Kanost M."/>
        </authorList>
    </citation>
    <scope>NUCLEOTIDE SEQUENCE</scope>
</reference>
<feature type="compositionally biased region" description="Basic residues" evidence="8">
    <location>
        <begin position="166"/>
        <end position="177"/>
    </location>
</feature>
<dbReference type="GO" id="GO:0005634">
    <property type="term" value="C:nucleus"/>
    <property type="evidence" value="ECO:0007669"/>
    <property type="project" value="UniProtKB-SubCell"/>
</dbReference>
<feature type="domain" description="C2H2-type" evidence="9">
    <location>
        <begin position="458"/>
        <end position="485"/>
    </location>
</feature>
<evidence type="ECO:0000256" key="4">
    <source>
        <dbReference type="ARBA" id="ARBA00022771"/>
    </source>
</evidence>
<dbReference type="EMBL" id="JH668642">
    <property type="protein sequence ID" value="KAG6459864.1"/>
    <property type="molecule type" value="Genomic_DNA"/>
</dbReference>
<dbReference type="GO" id="GO:0000978">
    <property type="term" value="F:RNA polymerase II cis-regulatory region sequence-specific DNA binding"/>
    <property type="evidence" value="ECO:0007669"/>
    <property type="project" value="TreeGrafter"/>
</dbReference>
<dbReference type="PANTHER" id="PTHR24376:SF216">
    <property type="entry name" value="ZINC FINGER PROTEIN 420-LIKE"/>
    <property type="match status" value="1"/>
</dbReference>
<keyword evidence="3" id="KW-0677">Repeat</keyword>
<dbReference type="AlphaFoldDB" id="A0A921ZMF2"/>
<feature type="domain" description="C2H2-type" evidence="9">
    <location>
        <begin position="550"/>
        <end position="578"/>
    </location>
</feature>
<keyword evidence="2" id="KW-0479">Metal-binding</keyword>
<keyword evidence="4 7" id="KW-0863">Zinc-finger</keyword>
<evidence type="ECO:0000256" key="6">
    <source>
        <dbReference type="ARBA" id="ARBA00023242"/>
    </source>
</evidence>
<dbReference type="PANTHER" id="PTHR24376">
    <property type="entry name" value="ZINC FINGER PROTEIN"/>
    <property type="match status" value="1"/>
</dbReference>
<evidence type="ECO:0000256" key="2">
    <source>
        <dbReference type="ARBA" id="ARBA00022723"/>
    </source>
</evidence>
<organism evidence="10 11">
    <name type="scientific">Manduca sexta</name>
    <name type="common">Tobacco hawkmoth</name>
    <name type="synonym">Tobacco hornworm</name>
    <dbReference type="NCBI Taxonomy" id="7130"/>
    <lineage>
        <taxon>Eukaryota</taxon>
        <taxon>Metazoa</taxon>
        <taxon>Ecdysozoa</taxon>
        <taxon>Arthropoda</taxon>
        <taxon>Hexapoda</taxon>
        <taxon>Insecta</taxon>
        <taxon>Pterygota</taxon>
        <taxon>Neoptera</taxon>
        <taxon>Endopterygota</taxon>
        <taxon>Lepidoptera</taxon>
        <taxon>Glossata</taxon>
        <taxon>Ditrysia</taxon>
        <taxon>Bombycoidea</taxon>
        <taxon>Sphingidae</taxon>
        <taxon>Sphinginae</taxon>
        <taxon>Sphingini</taxon>
        <taxon>Manduca</taxon>
    </lineage>
</organism>
<comment type="caution">
    <text evidence="10">The sequence shown here is derived from an EMBL/GenBank/DDBJ whole genome shotgun (WGS) entry which is preliminary data.</text>
</comment>
<evidence type="ECO:0000313" key="10">
    <source>
        <dbReference type="EMBL" id="KAG6459864.1"/>
    </source>
</evidence>
<keyword evidence="5" id="KW-0862">Zinc</keyword>
<dbReference type="GO" id="GO:0008270">
    <property type="term" value="F:zinc ion binding"/>
    <property type="evidence" value="ECO:0007669"/>
    <property type="project" value="UniProtKB-KW"/>
</dbReference>
<name>A0A921ZMF2_MANSE</name>
<gene>
    <name evidence="10" type="ORF">O3G_MSEX011645</name>
</gene>
<feature type="domain" description="C2H2-type" evidence="9">
    <location>
        <begin position="429"/>
        <end position="457"/>
    </location>
</feature>
<accession>A0A921ZMF2</accession>
<dbReference type="InterPro" id="IPR013087">
    <property type="entry name" value="Znf_C2H2_type"/>
</dbReference>
<sequence length="683" mass="79335">MENKDGIIQEVLCMSCLCFGRSLRVLRDAKIKRFYLDTLSEIPLYDTSLTALVVCWECEALLKRIVAFRAQVQDSFRILQTYTNENLHECLLTDVTRPPRLKIVNNEPISIRPDDNNQVQLSLKDEVKNDWEECDSPVPSNADYPPLDSDNVDDLEAEFEAIINDKKRKRSAPKRSKTVNQNVTKRTQDCPRSESQDVKELPGVDGRLELKDEVKNEWDGADYQTSLTEYEGSNCTGKLIEVEIPALPTEKQRKKLARSKVKRTKKIVKNIQLNSSKKPQKPKPTDKHYVTIELSYEEMMSERQREAAKESYMQAEYKCESCLIGFNYNRAYEAHRSGRHAPDIGEYICPICKTIIATVDSFTSHYRRHMRRFECSLCQKRAIDRGRIKQHLYSAHNIALSTIKCRTCSHVSHSLDSHIHHLDTHKGRFKCPECVKTFKHRGGLKNHIIAVHELNNNFPCNVCGKVFRWKNSLKRHLEKHESKDKPEVAYCEPCGISFKSVCSYQRHLKNSLKHVTQDQRKYVCDHCNRRFIDKTKLRDHIEDKHLHRTYQCPICLKSSKNRVNLDQHMRNVHKGRPNNKMCHHCGKGFPTKVQLESHMRTHTGERPFICEYCPTTFTQKSNLYKHYRQVHLNIKSKRYPLCKKRKDGPPTPPAGSSEEILGDAYKPVAILRFSPGEGLRYVN</sequence>
<keyword evidence="11" id="KW-1185">Reference proteome</keyword>
<feature type="domain" description="C2H2-type" evidence="9">
    <location>
        <begin position="580"/>
        <end position="607"/>
    </location>
</feature>
<dbReference type="GO" id="GO:0001228">
    <property type="term" value="F:DNA-binding transcription activator activity, RNA polymerase II-specific"/>
    <property type="evidence" value="ECO:0007669"/>
    <property type="project" value="TreeGrafter"/>
</dbReference>
<evidence type="ECO:0000256" key="3">
    <source>
        <dbReference type="ARBA" id="ARBA00022737"/>
    </source>
</evidence>